<proteinExistence type="predicted"/>
<evidence type="ECO:0000256" key="1">
    <source>
        <dbReference type="SAM" id="MobiDB-lite"/>
    </source>
</evidence>
<evidence type="ECO:0000313" key="3">
    <source>
        <dbReference type="Proteomes" id="UP000192247"/>
    </source>
</evidence>
<dbReference type="Proteomes" id="UP000192247">
    <property type="component" value="Unassembled WGS sequence"/>
</dbReference>
<protein>
    <submittedName>
        <fullName evidence="2">Myosin-IIIb-like</fullName>
    </submittedName>
</protein>
<feature type="region of interest" description="Disordered" evidence="1">
    <location>
        <begin position="77"/>
        <end position="209"/>
    </location>
</feature>
<feature type="compositionally biased region" description="Low complexity" evidence="1">
    <location>
        <begin position="112"/>
        <end position="126"/>
    </location>
</feature>
<feature type="compositionally biased region" description="Polar residues" evidence="1">
    <location>
        <begin position="97"/>
        <end position="109"/>
    </location>
</feature>
<feature type="compositionally biased region" description="Basic residues" evidence="1">
    <location>
        <begin position="165"/>
        <end position="176"/>
    </location>
</feature>
<dbReference type="InParanoid" id="A0A1V9XFL1"/>
<feature type="compositionally biased region" description="Low complexity" evidence="1">
    <location>
        <begin position="77"/>
        <end position="95"/>
    </location>
</feature>
<accession>A0A1V9XFL1</accession>
<feature type="compositionally biased region" description="Polar residues" evidence="1">
    <location>
        <begin position="140"/>
        <end position="151"/>
    </location>
</feature>
<organism evidence="2 3">
    <name type="scientific">Tropilaelaps mercedesae</name>
    <dbReference type="NCBI Taxonomy" id="418985"/>
    <lineage>
        <taxon>Eukaryota</taxon>
        <taxon>Metazoa</taxon>
        <taxon>Ecdysozoa</taxon>
        <taxon>Arthropoda</taxon>
        <taxon>Chelicerata</taxon>
        <taxon>Arachnida</taxon>
        <taxon>Acari</taxon>
        <taxon>Parasitiformes</taxon>
        <taxon>Mesostigmata</taxon>
        <taxon>Gamasina</taxon>
        <taxon>Dermanyssoidea</taxon>
        <taxon>Laelapidae</taxon>
        <taxon>Tropilaelaps</taxon>
    </lineage>
</organism>
<comment type="caution">
    <text evidence="2">The sequence shown here is derived from an EMBL/GenBank/DDBJ whole genome shotgun (WGS) entry which is preliminary data.</text>
</comment>
<keyword evidence="3" id="KW-1185">Reference proteome</keyword>
<feature type="compositionally biased region" description="Low complexity" evidence="1">
    <location>
        <begin position="177"/>
        <end position="192"/>
    </location>
</feature>
<reference evidence="2 3" key="1">
    <citation type="journal article" date="2017" name="Gigascience">
        <title>Draft genome of the honey bee ectoparasitic mite, Tropilaelaps mercedesae, is shaped by the parasitic life history.</title>
        <authorList>
            <person name="Dong X."/>
            <person name="Armstrong S.D."/>
            <person name="Xia D."/>
            <person name="Makepeace B.L."/>
            <person name="Darby A.C."/>
            <person name="Kadowaki T."/>
        </authorList>
    </citation>
    <scope>NUCLEOTIDE SEQUENCE [LARGE SCALE GENOMIC DNA]</scope>
    <source>
        <strain evidence="2">Wuxi-XJTLU</strain>
    </source>
</reference>
<dbReference type="OrthoDB" id="10661941at2759"/>
<gene>
    <name evidence="2" type="ORF">BIW11_01368</name>
</gene>
<dbReference type="AlphaFoldDB" id="A0A1V9XFL1"/>
<name>A0A1V9XFL1_9ACAR</name>
<evidence type="ECO:0000313" key="2">
    <source>
        <dbReference type="EMBL" id="OQR72132.1"/>
    </source>
</evidence>
<sequence length="256" mass="26849">MHPCRTEDLRRAVAKKATPCTGQCSNANNCNNKHCSSAKAPVPPVVPPVLSPLGADNIPRKGNAASPSLPVMPARVAKGAAPASPAVPSTATAAPTFGQSPPGSNSTTAELGRPNSSGSSSGGRPSILEIESWWEKRSQRSTPSPGSTEPNSLDPADDPLQGPFHFKKILKSHTHSHASSSSSSPSPPGHSHNGQLLSRQISRAGDGDVNRAGVFDFRKVLRRTAIAPTETLRRCKGLLPPNENDDSKIISFLQIE</sequence>
<dbReference type="EMBL" id="MNPL01012441">
    <property type="protein sequence ID" value="OQR72132.1"/>
    <property type="molecule type" value="Genomic_DNA"/>
</dbReference>